<dbReference type="InterPro" id="IPR037151">
    <property type="entry name" value="AlkB-like_sf"/>
</dbReference>
<dbReference type="PROSITE" id="PS00107">
    <property type="entry name" value="PROTEIN_KINASE_ATP"/>
    <property type="match status" value="1"/>
</dbReference>
<dbReference type="PROSITE" id="PS50011">
    <property type="entry name" value="PROTEIN_KINASE_DOM"/>
    <property type="match status" value="1"/>
</dbReference>
<dbReference type="Pfam" id="PF00069">
    <property type="entry name" value="Pkinase"/>
    <property type="match status" value="1"/>
</dbReference>
<dbReference type="SUPFAM" id="SSF56112">
    <property type="entry name" value="Protein kinase-like (PK-like)"/>
    <property type="match status" value="1"/>
</dbReference>
<evidence type="ECO:0000313" key="2">
    <source>
        <dbReference type="EMBL" id="QHU06810.1"/>
    </source>
</evidence>
<proteinExistence type="predicted"/>
<dbReference type="SMART" id="SM00220">
    <property type="entry name" value="S_TKc"/>
    <property type="match status" value="1"/>
</dbReference>
<dbReference type="EMBL" id="MN740667">
    <property type="protein sequence ID" value="QHU06810.1"/>
    <property type="molecule type" value="Genomic_DNA"/>
</dbReference>
<dbReference type="InterPro" id="IPR011009">
    <property type="entry name" value="Kinase-like_dom_sf"/>
</dbReference>
<reference evidence="2" key="1">
    <citation type="journal article" date="2020" name="Nature">
        <title>Giant virus diversity and host interactions through global metagenomics.</title>
        <authorList>
            <person name="Schulz F."/>
            <person name="Roux S."/>
            <person name="Paez-Espino D."/>
            <person name="Jungbluth S."/>
            <person name="Walsh D.A."/>
            <person name="Denef V.J."/>
            <person name="McMahon K.D."/>
            <person name="Konstantinidis K.T."/>
            <person name="Eloe-Fadrosh E.A."/>
            <person name="Kyrpides N.C."/>
            <person name="Woyke T."/>
        </authorList>
    </citation>
    <scope>NUCLEOTIDE SEQUENCE</scope>
    <source>
        <strain evidence="2">GVMAG-S-1038524-41</strain>
    </source>
</reference>
<feature type="domain" description="Protein kinase" evidence="1">
    <location>
        <begin position="260"/>
        <end position="634"/>
    </location>
</feature>
<dbReference type="AlphaFoldDB" id="A0A6C0JQ35"/>
<dbReference type="Gene3D" id="1.10.510.10">
    <property type="entry name" value="Transferase(Phosphotransferase) domain 1"/>
    <property type="match status" value="1"/>
</dbReference>
<dbReference type="GO" id="GO:0004672">
    <property type="term" value="F:protein kinase activity"/>
    <property type="evidence" value="ECO:0007669"/>
    <property type="project" value="InterPro"/>
</dbReference>
<organism evidence="2">
    <name type="scientific">viral metagenome</name>
    <dbReference type="NCBI Taxonomy" id="1070528"/>
    <lineage>
        <taxon>unclassified sequences</taxon>
        <taxon>metagenomes</taxon>
        <taxon>organismal metagenomes</taxon>
    </lineage>
</organism>
<name>A0A6C0JQ35_9ZZZZ</name>
<evidence type="ECO:0000259" key="1">
    <source>
        <dbReference type="PROSITE" id="PS50011"/>
    </source>
</evidence>
<dbReference type="InterPro" id="IPR017441">
    <property type="entry name" value="Protein_kinase_ATP_BS"/>
</dbReference>
<dbReference type="GO" id="GO:0005524">
    <property type="term" value="F:ATP binding"/>
    <property type="evidence" value="ECO:0007669"/>
    <property type="project" value="InterPro"/>
</dbReference>
<accession>A0A6C0JQ35</accession>
<dbReference type="Gene3D" id="2.60.120.590">
    <property type="entry name" value="Alpha-ketoglutarate-dependent dioxygenase AlkB-like"/>
    <property type="match status" value="1"/>
</dbReference>
<dbReference type="InterPro" id="IPR000719">
    <property type="entry name" value="Prot_kinase_dom"/>
</dbReference>
<protein>
    <recommendedName>
        <fullName evidence="1">Protein kinase domain-containing protein</fullName>
    </recommendedName>
</protein>
<sequence>MIILSENNFKPLEKVPHVEDPENVPDIVFYPEIFDKPAIEKMVNILDSMAFGINDWIWLSDHPDITYNSRISAVPFPYFIEKIREDVEKITGRFFNSCLINKYQNNKKWYKSEKKWLGFDFIIPSISFGAKRKLKFISKRAGITREVKIQSGSLLVERENVEKYWETELSSTDDSIPFYTLSFYHSYRDKVDNCINPKISGRQDTIRKKLPADLTSVYLNNKMRVALAQKFRNGLSGIRGIPEGDQCFMTNGINELSKYIKLGKLIGTGDWGNVYSACLTTEKKCNRKFAIKMSRITDEEYKDPYTETSSAWYEIWMLKDIIKPLVKKNICPNLPLFIDTFLCSKCDFIFRKGDKTHPCIITAMELASGDMRDYLKFGSFSDKELYSALFQIMAGLHAIQMTGQILNNDIKAKNILYYNVKPGGYWHYKIGSQNFYVPNYGKMFVLNDFGVSTLYDPNFQLYPSKQRKTFNLGSRFAINIDETFSPVEAGTEVIGNELRKTKPVKWTTITNGDLQQTSRGASYKIDRKTGQVIISHTVLTPIQKSYLFRKGVSTNPKTWDYFEHPYIIPPFEFYNDVQDTLRTFVGGKRTTQKGNHALFPTISKKFQKTVSAYLGLAENAKSREFSLHTYHVLAGSFIKQFFSKTVNYQTKPKGKKISYYDMNKCVQFKQF</sequence>
<dbReference type="SUPFAM" id="SSF51197">
    <property type="entry name" value="Clavaminate synthase-like"/>
    <property type="match status" value="1"/>
</dbReference>